<keyword evidence="2" id="KW-0808">Transferase</keyword>
<dbReference type="Gene3D" id="3.40.50.12230">
    <property type="match status" value="1"/>
</dbReference>
<dbReference type="InterPro" id="IPR036477">
    <property type="entry name" value="Formyl_transf_N_sf"/>
</dbReference>
<organism evidence="2 3">
    <name type="scientific">Bacteroides pyogenes</name>
    <dbReference type="NCBI Taxonomy" id="310300"/>
    <lineage>
        <taxon>Bacteria</taxon>
        <taxon>Pseudomonadati</taxon>
        <taxon>Bacteroidota</taxon>
        <taxon>Bacteroidia</taxon>
        <taxon>Bacteroidales</taxon>
        <taxon>Bacteroidaceae</taxon>
        <taxon>Bacteroides</taxon>
    </lineage>
</organism>
<dbReference type="EMBL" id="VKLW01000031">
    <property type="protein sequence ID" value="TYK32393.1"/>
    <property type="molecule type" value="Genomic_DNA"/>
</dbReference>
<dbReference type="RefSeq" id="WP_148730777.1">
    <property type="nucleotide sequence ID" value="NZ_VKLW01000031.1"/>
</dbReference>
<dbReference type="Pfam" id="PF00551">
    <property type="entry name" value="Formyl_trans_N"/>
    <property type="match status" value="1"/>
</dbReference>
<sequence>MVVKILGNRETQAYKVAEMCVLGKGHRVFYGNTGAYDLAIAPLMTEKIPPEVLIEPTFGTLIFHPSPLPYGRGASSIKWAYRRREPITAATWFWADNGYDTGDICEQEIVGIDYSLRPRDFYEHDILPAMERTLERCLDDIQMGYIRRIPQVERYSTYDKRLQ</sequence>
<evidence type="ECO:0000259" key="1">
    <source>
        <dbReference type="Pfam" id="PF00551"/>
    </source>
</evidence>
<dbReference type="SUPFAM" id="SSF53328">
    <property type="entry name" value="Formyltransferase"/>
    <property type="match status" value="1"/>
</dbReference>
<protein>
    <submittedName>
        <fullName evidence="2">Formyl transferase</fullName>
    </submittedName>
</protein>
<dbReference type="AlphaFoldDB" id="A0A5D3E8E7"/>
<comment type="caution">
    <text evidence="2">The sequence shown here is derived from an EMBL/GenBank/DDBJ whole genome shotgun (WGS) entry which is preliminary data.</text>
</comment>
<dbReference type="InterPro" id="IPR002376">
    <property type="entry name" value="Formyl_transf_N"/>
</dbReference>
<evidence type="ECO:0000313" key="2">
    <source>
        <dbReference type="EMBL" id="TYK32393.1"/>
    </source>
</evidence>
<dbReference type="GO" id="GO:0016740">
    <property type="term" value="F:transferase activity"/>
    <property type="evidence" value="ECO:0007669"/>
    <property type="project" value="UniProtKB-KW"/>
</dbReference>
<keyword evidence="3" id="KW-1185">Reference proteome</keyword>
<feature type="domain" description="Formyl transferase N-terminal" evidence="1">
    <location>
        <begin position="37"/>
        <end position="114"/>
    </location>
</feature>
<accession>A0A5D3E8E7</accession>
<reference evidence="2 3" key="1">
    <citation type="submission" date="2019-07" db="EMBL/GenBank/DDBJ databases">
        <title>Draft Genome Sequences of Bacteroides pyogenes Strains Isolated from the Uterus Holstein Dairy Cows with Metritis.</title>
        <authorList>
            <person name="Cunha F."/>
            <person name="Galvao K.N."/>
            <person name="Jeon S.J."/>
            <person name="Jeong K.C."/>
        </authorList>
    </citation>
    <scope>NUCLEOTIDE SEQUENCE [LARGE SCALE GENOMIC DNA]</scope>
    <source>
        <strain evidence="2 3">KG-31</strain>
    </source>
</reference>
<gene>
    <name evidence="2" type="ORF">FNJ60_12265</name>
</gene>
<proteinExistence type="predicted"/>
<dbReference type="Proteomes" id="UP000324383">
    <property type="component" value="Unassembled WGS sequence"/>
</dbReference>
<name>A0A5D3E8E7_9BACE</name>
<evidence type="ECO:0000313" key="3">
    <source>
        <dbReference type="Proteomes" id="UP000324383"/>
    </source>
</evidence>